<feature type="domain" description="GGDEF" evidence="5">
    <location>
        <begin position="248"/>
        <end position="380"/>
    </location>
</feature>
<dbReference type="GO" id="GO:0005886">
    <property type="term" value="C:plasma membrane"/>
    <property type="evidence" value="ECO:0007669"/>
    <property type="project" value="TreeGrafter"/>
</dbReference>
<dbReference type="PANTHER" id="PTHR45138">
    <property type="entry name" value="REGULATORY COMPONENTS OF SENSORY TRANSDUCTION SYSTEM"/>
    <property type="match status" value="1"/>
</dbReference>
<keyword evidence="6" id="KW-0808">Transferase</keyword>
<dbReference type="Pfam" id="PF00990">
    <property type="entry name" value="GGDEF"/>
    <property type="match status" value="1"/>
</dbReference>
<sequence length="383" mass="42600">MFNALFASLRLAIAIVCIGLSLVLAGLWLDLFEHPLRMMAFFTIAGIAVYWAFVLCVMRSFEVSQVVPDRVREALDTLSEGLLVMDERDRIVLANEAFSRMVGISRESLLGRRPGRLAWVCSEVSDGDDFPWLRAVREQRQQTDQLMRYRLADGKLRFFSINASSVTGDDRATRGVLATFRDVTVSEEYRAHREQTLAMLRSSRDEISTQNRELTILASQDSLTGCLNRRSLADQFDRLWTSDPTTGHPIACLMVDNDHFKNVNDNFGHPVGDEVLRRVSKILIESFPPPALVCRYGGEEFCVVLPGTPIDSAVEQAEQIRQAIEAVHVAAVPDLKLTASIGVSETGFGAASPSALIAEADECLYVAKGSGRNRVIRYRSKPT</sequence>
<gene>
    <name evidence="6" type="ORF">Poly51_27380</name>
</gene>
<comment type="catalytic activity">
    <reaction evidence="2">
        <text>2 GTP = 3',3'-c-di-GMP + 2 diphosphate</text>
        <dbReference type="Rhea" id="RHEA:24898"/>
        <dbReference type="ChEBI" id="CHEBI:33019"/>
        <dbReference type="ChEBI" id="CHEBI:37565"/>
        <dbReference type="ChEBI" id="CHEBI:58805"/>
        <dbReference type="EC" id="2.7.7.65"/>
    </reaction>
</comment>
<feature type="domain" description="PAS" evidence="4">
    <location>
        <begin position="67"/>
        <end position="112"/>
    </location>
</feature>
<evidence type="ECO:0000259" key="4">
    <source>
        <dbReference type="PROSITE" id="PS50112"/>
    </source>
</evidence>
<dbReference type="GO" id="GO:0043709">
    <property type="term" value="P:cell adhesion involved in single-species biofilm formation"/>
    <property type="evidence" value="ECO:0007669"/>
    <property type="project" value="TreeGrafter"/>
</dbReference>
<dbReference type="InterPro" id="IPR043128">
    <property type="entry name" value="Rev_trsase/Diguanyl_cyclase"/>
</dbReference>
<dbReference type="SMART" id="SM00091">
    <property type="entry name" value="PAS"/>
    <property type="match status" value="1"/>
</dbReference>
<proteinExistence type="predicted"/>
<dbReference type="InterPro" id="IPR035965">
    <property type="entry name" value="PAS-like_dom_sf"/>
</dbReference>
<dbReference type="InterPro" id="IPR000160">
    <property type="entry name" value="GGDEF_dom"/>
</dbReference>
<dbReference type="Pfam" id="PF00989">
    <property type="entry name" value="PAS"/>
    <property type="match status" value="1"/>
</dbReference>
<feature type="transmembrane region" description="Helical" evidence="3">
    <location>
        <begin position="6"/>
        <end position="29"/>
    </location>
</feature>
<dbReference type="PROSITE" id="PS50887">
    <property type="entry name" value="GGDEF"/>
    <property type="match status" value="1"/>
</dbReference>
<keyword evidence="3" id="KW-0472">Membrane</keyword>
<dbReference type="AlphaFoldDB" id="A0A5C6FB54"/>
<dbReference type="EMBL" id="SJPW01000003">
    <property type="protein sequence ID" value="TWU56821.1"/>
    <property type="molecule type" value="Genomic_DNA"/>
</dbReference>
<dbReference type="GO" id="GO:0006355">
    <property type="term" value="P:regulation of DNA-templated transcription"/>
    <property type="evidence" value="ECO:0007669"/>
    <property type="project" value="InterPro"/>
</dbReference>
<accession>A0A5C6FB54</accession>
<dbReference type="NCBIfam" id="TIGR00229">
    <property type="entry name" value="sensory_box"/>
    <property type="match status" value="1"/>
</dbReference>
<dbReference type="EC" id="2.7.7.65" evidence="1"/>
<dbReference type="Gene3D" id="3.30.450.20">
    <property type="entry name" value="PAS domain"/>
    <property type="match status" value="1"/>
</dbReference>
<keyword evidence="3" id="KW-1133">Transmembrane helix</keyword>
<evidence type="ECO:0000256" key="3">
    <source>
        <dbReference type="SAM" id="Phobius"/>
    </source>
</evidence>
<dbReference type="SUPFAM" id="SSF55785">
    <property type="entry name" value="PYP-like sensor domain (PAS domain)"/>
    <property type="match status" value="1"/>
</dbReference>
<dbReference type="InterPro" id="IPR000014">
    <property type="entry name" value="PAS"/>
</dbReference>
<dbReference type="Gene3D" id="3.30.70.270">
    <property type="match status" value="1"/>
</dbReference>
<reference evidence="6 7" key="1">
    <citation type="submission" date="2019-02" db="EMBL/GenBank/DDBJ databases">
        <title>Deep-cultivation of Planctomycetes and their phenomic and genomic characterization uncovers novel biology.</title>
        <authorList>
            <person name="Wiegand S."/>
            <person name="Jogler M."/>
            <person name="Boedeker C."/>
            <person name="Pinto D."/>
            <person name="Vollmers J."/>
            <person name="Rivas-Marin E."/>
            <person name="Kohn T."/>
            <person name="Peeters S.H."/>
            <person name="Heuer A."/>
            <person name="Rast P."/>
            <person name="Oberbeckmann S."/>
            <person name="Bunk B."/>
            <person name="Jeske O."/>
            <person name="Meyerdierks A."/>
            <person name="Storesund J.E."/>
            <person name="Kallscheuer N."/>
            <person name="Luecker S."/>
            <person name="Lage O.M."/>
            <person name="Pohl T."/>
            <person name="Merkel B.J."/>
            <person name="Hornburger P."/>
            <person name="Mueller R.-W."/>
            <person name="Bruemmer F."/>
            <person name="Labrenz M."/>
            <person name="Spormann A.M."/>
            <person name="Op Den Camp H."/>
            <person name="Overmann J."/>
            <person name="Amann R."/>
            <person name="Jetten M.S.M."/>
            <person name="Mascher T."/>
            <person name="Medema M.H."/>
            <person name="Devos D.P."/>
            <person name="Kaster A.-K."/>
            <person name="Ovreas L."/>
            <person name="Rohde M."/>
            <person name="Galperin M.Y."/>
            <person name="Jogler C."/>
        </authorList>
    </citation>
    <scope>NUCLEOTIDE SEQUENCE [LARGE SCALE GENOMIC DNA]</scope>
    <source>
        <strain evidence="6 7">Poly51</strain>
    </source>
</reference>
<dbReference type="InterPro" id="IPR013767">
    <property type="entry name" value="PAS_fold"/>
</dbReference>
<name>A0A5C6FB54_9BACT</name>
<dbReference type="SMART" id="SM00267">
    <property type="entry name" value="GGDEF"/>
    <property type="match status" value="1"/>
</dbReference>
<comment type="caution">
    <text evidence="6">The sequence shown here is derived from an EMBL/GenBank/DDBJ whole genome shotgun (WGS) entry which is preliminary data.</text>
</comment>
<dbReference type="PROSITE" id="PS50112">
    <property type="entry name" value="PAS"/>
    <property type="match status" value="1"/>
</dbReference>
<evidence type="ECO:0000256" key="2">
    <source>
        <dbReference type="ARBA" id="ARBA00034247"/>
    </source>
</evidence>
<keyword evidence="3" id="KW-0812">Transmembrane</keyword>
<organism evidence="6 7">
    <name type="scientific">Rubripirellula tenax</name>
    <dbReference type="NCBI Taxonomy" id="2528015"/>
    <lineage>
        <taxon>Bacteria</taxon>
        <taxon>Pseudomonadati</taxon>
        <taxon>Planctomycetota</taxon>
        <taxon>Planctomycetia</taxon>
        <taxon>Pirellulales</taxon>
        <taxon>Pirellulaceae</taxon>
        <taxon>Rubripirellula</taxon>
    </lineage>
</organism>
<keyword evidence="7" id="KW-1185">Reference proteome</keyword>
<evidence type="ECO:0000259" key="5">
    <source>
        <dbReference type="PROSITE" id="PS50887"/>
    </source>
</evidence>
<dbReference type="CDD" id="cd01949">
    <property type="entry name" value="GGDEF"/>
    <property type="match status" value="1"/>
</dbReference>
<dbReference type="GO" id="GO:1902201">
    <property type="term" value="P:negative regulation of bacterial-type flagellum-dependent cell motility"/>
    <property type="evidence" value="ECO:0007669"/>
    <property type="project" value="TreeGrafter"/>
</dbReference>
<dbReference type="GO" id="GO:0052621">
    <property type="term" value="F:diguanylate cyclase activity"/>
    <property type="evidence" value="ECO:0007669"/>
    <property type="project" value="UniProtKB-EC"/>
</dbReference>
<dbReference type="SUPFAM" id="SSF55073">
    <property type="entry name" value="Nucleotide cyclase"/>
    <property type="match status" value="1"/>
</dbReference>
<dbReference type="FunFam" id="3.30.70.270:FF:000001">
    <property type="entry name" value="Diguanylate cyclase domain protein"/>
    <property type="match status" value="1"/>
</dbReference>
<evidence type="ECO:0000256" key="1">
    <source>
        <dbReference type="ARBA" id="ARBA00012528"/>
    </source>
</evidence>
<dbReference type="Proteomes" id="UP000318288">
    <property type="component" value="Unassembled WGS sequence"/>
</dbReference>
<dbReference type="InterPro" id="IPR050469">
    <property type="entry name" value="Diguanylate_Cyclase"/>
</dbReference>
<dbReference type="InterPro" id="IPR029787">
    <property type="entry name" value="Nucleotide_cyclase"/>
</dbReference>
<feature type="transmembrane region" description="Helical" evidence="3">
    <location>
        <begin position="41"/>
        <end position="61"/>
    </location>
</feature>
<dbReference type="PANTHER" id="PTHR45138:SF9">
    <property type="entry name" value="DIGUANYLATE CYCLASE DGCM-RELATED"/>
    <property type="match status" value="1"/>
</dbReference>
<evidence type="ECO:0000313" key="6">
    <source>
        <dbReference type="EMBL" id="TWU56821.1"/>
    </source>
</evidence>
<dbReference type="NCBIfam" id="TIGR00254">
    <property type="entry name" value="GGDEF"/>
    <property type="match status" value="1"/>
</dbReference>
<dbReference type="RefSeq" id="WP_146458179.1">
    <property type="nucleotide sequence ID" value="NZ_SJPW01000003.1"/>
</dbReference>
<dbReference type="OrthoDB" id="243535at2"/>
<dbReference type="CDD" id="cd00130">
    <property type="entry name" value="PAS"/>
    <property type="match status" value="1"/>
</dbReference>
<protein>
    <recommendedName>
        <fullName evidence="1">diguanylate cyclase</fullName>
        <ecNumber evidence="1">2.7.7.65</ecNumber>
    </recommendedName>
</protein>
<evidence type="ECO:0000313" key="7">
    <source>
        <dbReference type="Proteomes" id="UP000318288"/>
    </source>
</evidence>